<dbReference type="InterPro" id="IPR032710">
    <property type="entry name" value="NTF2-like_dom_sf"/>
</dbReference>
<name>A0ABT4RJ30_9ACTN</name>
<dbReference type="SUPFAM" id="SSF54427">
    <property type="entry name" value="NTF2-like"/>
    <property type="match status" value="1"/>
</dbReference>
<proteinExistence type="predicted"/>
<dbReference type="Gene3D" id="3.10.450.50">
    <property type="match status" value="1"/>
</dbReference>
<dbReference type="RefSeq" id="WP_202955244.1">
    <property type="nucleotide sequence ID" value="NZ_JAPCID010000017.1"/>
</dbReference>
<evidence type="ECO:0000313" key="2">
    <source>
        <dbReference type="Proteomes" id="UP001147700"/>
    </source>
</evidence>
<organism evidence="1 2">
    <name type="scientific">Solirubrobacter deserti</name>
    <dbReference type="NCBI Taxonomy" id="2282478"/>
    <lineage>
        <taxon>Bacteria</taxon>
        <taxon>Bacillati</taxon>
        <taxon>Actinomycetota</taxon>
        <taxon>Thermoleophilia</taxon>
        <taxon>Solirubrobacterales</taxon>
        <taxon>Solirubrobacteraceae</taxon>
        <taxon>Solirubrobacter</taxon>
    </lineage>
</organism>
<dbReference type="Proteomes" id="UP001147700">
    <property type="component" value="Unassembled WGS sequence"/>
</dbReference>
<accession>A0ABT4RJ30</accession>
<sequence length="210" mass="23122">MARRSDAAYPPWAVVSGPDPAFDDTTRRTHHAVLTSAALLDLYRERFGEDVAVGYDVIIRRLGLVWDCRWDGAASVVGFRCARCGRALADGARRDKETADNVAYVRDLCAAYVRGGVDALAELIPDDVEWIPRIAEGRVLRGTHELRAFLAERPPGGPVPQPVRVESIGEHVLVHFTGAGEVWSVYLFERRRLVRAVSFDSKAVAVRAAA</sequence>
<evidence type="ECO:0008006" key="3">
    <source>
        <dbReference type="Google" id="ProtNLM"/>
    </source>
</evidence>
<gene>
    <name evidence="1" type="ORF">OJ962_13750</name>
</gene>
<protein>
    <recommendedName>
        <fullName evidence="3">SnoaL-like domain-containing protein</fullName>
    </recommendedName>
</protein>
<evidence type="ECO:0000313" key="1">
    <source>
        <dbReference type="EMBL" id="MDA0138562.1"/>
    </source>
</evidence>
<comment type="caution">
    <text evidence="1">The sequence shown here is derived from an EMBL/GenBank/DDBJ whole genome shotgun (WGS) entry which is preliminary data.</text>
</comment>
<dbReference type="EMBL" id="JAPCID010000017">
    <property type="protein sequence ID" value="MDA0138562.1"/>
    <property type="molecule type" value="Genomic_DNA"/>
</dbReference>
<reference evidence="1" key="1">
    <citation type="submission" date="2022-10" db="EMBL/GenBank/DDBJ databases">
        <title>The WGS of Solirubrobacter sp. CPCC 204708.</title>
        <authorList>
            <person name="Jiang Z."/>
        </authorList>
    </citation>
    <scope>NUCLEOTIDE SEQUENCE</scope>
    <source>
        <strain evidence="1">CPCC 204708</strain>
    </source>
</reference>
<keyword evidence="2" id="KW-1185">Reference proteome</keyword>